<dbReference type="AlphaFoldDB" id="A0A915MI56"/>
<accession>A0A915MI56</accession>
<feature type="compositionally biased region" description="Basic and acidic residues" evidence="1">
    <location>
        <begin position="180"/>
        <end position="194"/>
    </location>
</feature>
<dbReference type="Proteomes" id="UP000887561">
    <property type="component" value="Unplaced"/>
</dbReference>
<name>A0A915MI56_MELJA</name>
<feature type="region of interest" description="Disordered" evidence="1">
    <location>
        <begin position="160"/>
        <end position="216"/>
    </location>
</feature>
<feature type="compositionally biased region" description="Basic and acidic residues" evidence="1">
    <location>
        <begin position="59"/>
        <end position="77"/>
    </location>
</feature>
<proteinExistence type="predicted"/>
<reference evidence="3" key="1">
    <citation type="submission" date="2022-11" db="UniProtKB">
        <authorList>
            <consortium name="WormBaseParasite"/>
        </authorList>
    </citation>
    <scope>IDENTIFICATION</scope>
</reference>
<organism evidence="2 3">
    <name type="scientific">Meloidogyne javanica</name>
    <name type="common">Root-knot nematode worm</name>
    <dbReference type="NCBI Taxonomy" id="6303"/>
    <lineage>
        <taxon>Eukaryota</taxon>
        <taxon>Metazoa</taxon>
        <taxon>Ecdysozoa</taxon>
        <taxon>Nematoda</taxon>
        <taxon>Chromadorea</taxon>
        <taxon>Rhabditida</taxon>
        <taxon>Tylenchina</taxon>
        <taxon>Tylenchomorpha</taxon>
        <taxon>Tylenchoidea</taxon>
        <taxon>Meloidogynidae</taxon>
        <taxon>Meloidogyninae</taxon>
        <taxon>Meloidogyne</taxon>
        <taxon>Meloidogyne incognita group</taxon>
    </lineage>
</organism>
<dbReference type="WBParaSite" id="scaffold3681_cov276.g6962">
    <property type="protein sequence ID" value="scaffold3681_cov276.g6962"/>
    <property type="gene ID" value="scaffold3681_cov276.g6962"/>
</dbReference>
<feature type="region of interest" description="Disordered" evidence="1">
    <location>
        <begin position="1"/>
        <end position="80"/>
    </location>
</feature>
<sequence>MPKPRKPKYRVVGASAESVALNRTPPYQQFYKKGTPPAEDKKNAPGEEGDKKKKGGSSAKKEKGKGAAEKGKEDGKAAAKALVTAMGPMTPPPTPAGDPLKTMFDAQQMQQLHNIAPGMIPVFVPAATPGGSPTVFMMPSKDMQSVAALTAQPAMTAPVVAKPSPAKAPQKEPSLYEAIEISKRSIGKKNDGKGNNKSKKLKGEATKQGMADQGSYQTLADIDANKLFQKK</sequence>
<keyword evidence="2" id="KW-1185">Reference proteome</keyword>
<protein>
    <submittedName>
        <fullName evidence="3">Uncharacterized protein</fullName>
    </submittedName>
</protein>
<evidence type="ECO:0000256" key="1">
    <source>
        <dbReference type="SAM" id="MobiDB-lite"/>
    </source>
</evidence>
<evidence type="ECO:0000313" key="2">
    <source>
        <dbReference type="Proteomes" id="UP000887561"/>
    </source>
</evidence>
<evidence type="ECO:0000313" key="3">
    <source>
        <dbReference type="WBParaSite" id="scaffold3681_cov276.g6962"/>
    </source>
</evidence>
<feature type="compositionally biased region" description="Basic and acidic residues" evidence="1">
    <location>
        <begin position="38"/>
        <end position="51"/>
    </location>
</feature>